<sequence>MTFAWLVTLSFIGTIPYNGQTGIDRMAKARLVSWLFRRALPRTEPRRG</sequence>
<proteinExistence type="predicted"/>
<name>A0A6J4RQQ4_9ACTN</name>
<dbReference type="AlphaFoldDB" id="A0A6J4RQQ4"/>
<gene>
    <name evidence="1" type="ORF">AVDCRST_MAG25-2653</name>
</gene>
<organism evidence="1">
    <name type="scientific">uncultured Rubrobacteraceae bacterium</name>
    <dbReference type="NCBI Taxonomy" id="349277"/>
    <lineage>
        <taxon>Bacteria</taxon>
        <taxon>Bacillati</taxon>
        <taxon>Actinomycetota</taxon>
        <taxon>Rubrobacteria</taxon>
        <taxon>Rubrobacterales</taxon>
        <taxon>Rubrobacteraceae</taxon>
        <taxon>environmental samples</taxon>
    </lineage>
</organism>
<dbReference type="EMBL" id="CADCVI010000175">
    <property type="protein sequence ID" value="CAA9479264.1"/>
    <property type="molecule type" value="Genomic_DNA"/>
</dbReference>
<evidence type="ECO:0000313" key="1">
    <source>
        <dbReference type="EMBL" id="CAA9479264.1"/>
    </source>
</evidence>
<accession>A0A6J4RQQ4</accession>
<reference evidence="1" key="1">
    <citation type="submission" date="2020-02" db="EMBL/GenBank/DDBJ databases">
        <authorList>
            <person name="Meier V. D."/>
        </authorList>
    </citation>
    <scope>NUCLEOTIDE SEQUENCE</scope>
    <source>
        <strain evidence="1">AVDCRST_MAG25</strain>
    </source>
</reference>
<protein>
    <submittedName>
        <fullName evidence="1">Uncharacterized protein</fullName>
    </submittedName>
</protein>